<dbReference type="AlphaFoldDB" id="A0A7J7L5R6"/>
<sequence length="111" mass="12996">MVTRILKSRTRSVRGTIDLWIQGQLFQRREFVFQVLVILDESMAILLDGVLVGRGNSFSSDLMSRVRDIIRSVNFSAIRFRLRVSRFRVRLNIIRKSLSSIEVRVKLRVEC</sequence>
<protein>
    <submittedName>
        <fullName evidence="1">Uncharacterized protein</fullName>
    </submittedName>
</protein>
<proteinExistence type="predicted"/>
<organism evidence="1 2">
    <name type="scientific">Kingdonia uniflora</name>
    <dbReference type="NCBI Taxonomy" id="39325"/>
    <lineage>
        <taxon>Eukaryota</taxon>
        <taxon>Viridiplantae</taxon>
        <taxon>Streptophyta</taxon>
        <taxon>Embryophyta</taxon>
        <taxon>Tracheophyta</taxon>
        <taxon>Spermatophyta</taxon>
        <taxon>Magnoliopsida</taxon>
        <taxon>Ranunculales</taxon>
        <taxon>Circaeasteraceae</taxon>
        <taxon>Kingdonia</taxon>
    </lineage>
</organism>
<evidence type="ECO:0000313" key="2">
    <source>
        <dbReference type="Proteomes" id="UP000541444"/>
    </source>
</evidence>
<dbReference type="EMBL" id="JACGCM010002618">
    <property type="protein sequence ID" value="KAF6137908.1"/>
    <property type="molecule type" value="Genomic_DNA"/>
</dbReference>
<name>A0A7J7L5R6_9MAGN</name>
<evidence type="ECO:0000313" key="1">
    <source>
        <dbReference type="EMBL" id="KAF6137908.1"/>
    </source>
</evidence>
<keyword evidence="2" id="KW-1185">Reference proteome</keyword>
<accession>A0A7J7L5R6</accession>
<reference evidence="1 2" key="1">
    <citation type="journal article" date="2020" name="IScience">
        <title>Genome Sequencing of the Endangered Kingdonia uniflora (Circaeasteraceae, Ranunculales) Reveals Potential Mechanisms of Evolutionary Specialization.</title>
        <authorList>
            <person name="Sun Y."/>
            <person name="Deng T."/>
            <person name="Zhang A."/>
            <person name="Moore M.J."/>
            <person name="Landis J.B."/>
            <person name="Lin N."/>
            <person name="Zhang H."/>
            <person name="Zhang X."/>
            <person name="Huang J."/>
            <person name="Zhang X."/>
            <person name="Sun H."/>
            <person name="Wang H."/>
        </authorList>
    </citation>
    <scope>NUCLEOTIDE SEQUENCE [LARGE SCALE GENOMIC DNA]</scope>
    <source>
        <strain evidence="1">TB1705</strain>
        <tissue evidence="1">Leaf</tissue>
    </source>
</reference>
<dbReference type="Proteomes" id="UP000541444">
    <property type="component" value="Unassembled WGS sequence"/>
</dbReference>
<gene>
    <name evidence="1" type="ORF">GIB67_041781</name>
</gene>
<feature type="non-terminal residue" evidence="1">
    <location>
        <position position="111"/>
    </location>
</feature>
<comment type="caution">
    <text evidence="1">The sequence shown here is derived from an EMBL/GenBank/DDBJ whole genome shotgun (WGS) entry which is preliminary data.</text>
</comment>